<organism evidence="1 2">
    <name type="scientific">Rhizobium brockwellii</name>
    <dbReference type="NCBI Taxonomy" id="3019932"/>
    <lineage>
        <taxon>Bacteria</taxon>
        <taxon>Pseudomonadati</taxon>
        <taxon>Pseudomonadota</taxon>
        <taxon>Alphaproteobacteria</taxon>
        <taxon>Hyphomicrobiales</taxon>
        <taxon>Rhizobiaceae</taxon>
        <taxon>Rhizobium/Agrobacterium group</taxon>
        <taxon>Rhizobium</taxon>
    </lineage>
</organism>
<comment type="caution">
    <text evidence="1">The sequence shown here is derived from an EMBL/GenBank/DDBJ whole genome shotgun (WGS) entry which is preliminary data.</text>
</comment>
<proteinExistence type="predicted"/>
<evidence type="ECO:0000313" key="1">
    <source>
        <dbReference type="EMBL" id="MDV4190361.1"/>
    </source>
</evidence>
<keyword evidence="2" id="KW-1185">Reference proteome</keyword>
<protein>
    <submittedName>
        <fullName evidence="1">Uncharacterized protein</fullName>
    </submittedName>
</protein>
<sequence length="117" mass="13209">MTEETPSPTVDINYIKAAGYREISCDGMLGGPTPSEKMWLGFYSERLPIPKLMRHSLQPGTGPDEWALDQDALPVVLESRSGIVRNVEVGLYMSIDTAEQLRDWLTVNINRMKEVKR</sequence>
<dbReference type="Proteomes" id="UP001187203">
    <property type="component" value="Unassembled WGS sequence"/>
</dbReference>
<dbReference type="RefSeq" id="WP_317277264.1">
    <property type="nucleotide sequence ID" value="NZ_JAWJWH010000029.1"/>
</dbReference>
<gene>
    <name evidence="1" type="ORF">R1523_33295</name>
</gene>
<name>A0ABU3YWW7_9HYPH</name>
<reference evidence="2" key="1">
    <citation type="journal article" date="2023" name="Int. J. Mol. Sci.">
        <title>Genomic and Metabolic Characterization of Plant Growth-Promoting Rhizobacteria Isolated from Nodules of Clovers Grown in Non-Farmed Soil.</title>
        <authorList>
            <person name="Wojcik M."/>
            <person name="Koper P."/>
            <person name="Zebracki K."/>
            <person name="Marczak M."/>
            <person name="Mazur A."/>
        </authorList>
    </citation>
    <scope>NUCLEOTIDE SEQUENCE [LARGE SCALE GENOMIC DNA]</scope>
    <source>
        <strain evidence="2">KB12</strain>
    </source>
</reference>
<dbReference type="EMBL" id="JAWJWI010000029">
    <property type="protein sequence ID" value="MDV4190361.1"/>
    <property type="molecule type" value="Genomic_DNA"/>
</dbReference>
<evidence type="ECO:0000313" key="2">
    <source>
        <dbReference type="Proteomes" id="UP001187203"/>
    </source>
</evidence>
<accession>A0ABU3YWW7</accession>